<comment type="catalytic activity">
    <reaction evidence="1 9">
        <text>S-ubiquitinyl-[E2 ubiquitin-conjugating enzyme]-L-cysteine + [acceptor protein]-L-lysine = [E2 ubiquitin-conjugating enzyme]-L-cysteine + N(6)-ubiquitinyl-[acceptor protein]-L-lysine.</text>
        <dbReference type="EC" id="2.3.2.27"/>
    </reaction>
</comment>
<evidence type="ECO:0000256" key="8">
    <source>
        <dbReference type="PROSITE-ProRule" id="PRU00175"/>
    </source>
</evidence>
<dbReference type="eggNOG" id="KOG0823">
    <property type="taxonomic scope" value="Eukaryota"/>
</dbReference>
<evidence type="ECO:0000313" key="12">
    <source>
        <dbReference type="EMBL" id="OQU82951.1"/>
    </source>
</evidence>
<name>A0A1Z5RHD4_SORBI</name>
<dbReference type="GO" id="GO:0016567">
    <property type="term" value="P:protein ubiquitination"/>
    <property type="evidence" value="ECO:0007669"/>
    <property type="project" value="UniProtKB-UniPathway"/>
</dbReference>
<keyword evidence="4 9" id="KW-0479">Metal-binding</keyword>
<comment type="subcellular location">
    <subcellularLocation>
        <location evidence="9">Endoplasmic reticulum membrane</location>
        <topology evidence="9">Single-pass type IV membrane protein</topology>
    </subcellularLocation>
</comment>
<dbReference type="GO" id="GO:0006511">
    <property type="term" value="P:ubiquitin-dependent protein catabolic process"/>
    <property type="evidence" value="ECO:0007669"/>
    <property type="project" value="UniProtKB-UniRule"/>
</dbReference>
<dbReference type="GO" id="GO:0061630">
    <property type="term" value="F:ubiquitin protein ligase activity"/>
    <property type="evidence" value="ECO:0007669"/>
    <property type="project" value="UniProtKB-UniRule"/>
</dbReference>
<accession>A0A1Z5RHD4</accession>
<dbReference type="GO" id="GO:0008270">
    <property type="term" value="F:zinc ion binding"/>
    <property type="evidence" value="ECO:0007669"/>
    <property type="project" value="UniProtKB-KW"/>
</dbReference>
<evidence type="ECO:0000256" key="9">
    <source>
        <dbReference type="RuleBase" id="RU369090"/>
    </source>
</evidence>
<dbReference type="Pfam" id="PF00097">
    <property type="entry name" value="zf-C3HC4"/>
    <property type="match status" value="1"/>
</dbReference>
<dbReference type="STRING" id="4558.A0A1Z5RHD4"/>
<dbReference type="UniPathway" id="UPA00143"/>
<proteinExistence type="predicted"/>
<dbReference type="EMBL" id="CM000764">
    <property type="protein sequence ID" value="OQU82951.1"/>
    <property type="molecule type" value="Genomic_DNA"/>
</dbReference>
<dbReference type="Proteomes" id="UP000000768">
    <property type="component" value="Chromosome 5"/>
</dbReference>
<dbReference type="EC" id="2.3.2.27" evidence="9"/>
<evidence type="ECO:0000256" key="7">
    <source>
        <dbReference type="ARBA" id="ARBA00022833"/>
    </source>
</evidence>
<dbReference type="PROSITE" id="PS50089">
    <property type="entry name" value="ZF_RING_2"/>
    <property type="match status" value="1"/>
</dbReference>
<sequence length="126" mass="14231">MTTNKGHLAEMWIVWSGKIRMAMTTSSSAKKDGFCDCNSTFECNMCSEPAKQPVVTPCGHLFYWPCLLQWLHAQSPFSECPVCKVEVLEMNVTLIYGRVGEEEDSTTNPDFPPAKPRANRRELVQN</sequence>
<evidence type="ECO:0000256" key="1">
    <source>
        <dbReference type="ARBA" id="ARBA00000900"/>
    </source>
</evidence>
<evidence type="ECO:0000256" key="3">
    <source>
        <dbReference type="ARBA" id="ARBA00022679"/>
    </source>
</evidence>
<keyword evidence="7 9" id="KW-0862">Zinc</keyword>
<feature type="domain" description="RING-type" evidence="11">
    <location>
        <begin position="43"/>
        <end position="84"/>
    </location>
</feature>
<keyword evidence="6 9" id="KW-0833">Ubl conjugation pathway</keyword>
<reference evidence="13" key="2">
    <citation type="journal article" date="2018" name="Plant J.">
        <title>The Sorghum bicolor reference genome: improved assembly, gene annotations, a transcriptome atlas, and signatures of genome organization.</title>
        <authorList>
            <person name="McCormick R.F."/>
            <person name="Truong S.K."/>
            <person name="Sreedasyam A."/>
            <person name="Jenkins J."/>
            <person name="Shu S."/>
            <person name="Sims D."/>
            <person name="Kennedy M."/>
            <person name="Amirebrahimi M."/>
            <person name="Weers B.D."/>
            <person name="McKinley B."/>
            <person name="Mattison A."/>
            <person name="Morishige D.T."/>
            <person name="Grimwood J."/>
            <person name="Schmutz J."/>
            <person name="Mullet J.E."/>
        </authorList>
    </citation>
    <scope>NUCLEOTIDE SEQUENCE [LARGE SCALE GENOMIC DNA]</scope>
    <source>
        <strain evidence="13">cv. BTx623</strain>
    </source>
</reference>
<dbReference type="InterPro" id="IPR001841">
    <property type="entry name" value="Znf_RING"/>
</dbReference>
<dbReference type="GO" id="GO:0005789">
    <property type="term" value="C:endoplasmic reticulum membrane"/>
    <property type="evidence" value="ECO:0007669"/>
    <property type="project" value="UniProtKB-SubCell"/>
</dbReference>
<gene>
    <name evidence="12" type="ORF">SORBI_3005G051050</name>
</gene>
<evidence type="ECO:0000259" key="11">
    <source>
        <dbReference type="PROSITE" id="PS50089"/>
    </source>
</evidence>
<evidence type="ECO:0000256" key="2">
    <source>
        <dbReference type="ARBA" id="ARBA00004906"/>
    </source>
</evidence>
<dbReference type="InParanoid" id="A0A1Z5RHD4"/>
<dbReference type="InterPro" id="IPR018957">
    <property type="entry name" value="Znf_C3HC4_RING-type"/>
</dbReference>
<evidence type="ECO:0000256" key="4">
    <source>
        <dbReference type="ARBA" id="ARBA00022723"/>
    </source>
</evidence>
<comment type="pathway">
    <text evidence="2 9">Protein modification; protein ubiquitination.</text>
</comment>
<feature type="region of interest" description="Disordered" evidence="10">
    <location>
        <begin position="99"/>
        <end position="126"/>
    </location>
</feature>
<dbReference type="PANTHER" id="PTHR12313">
    <property type="entry name" value="E3 UBIQUITIN-PROTEIN LIGASE RNF5-RELATED"/>
    <property type="match status" value="1"/>
</dbReference>
<dbReference type="InterPro" id="IPR045103">
    <property type="entry name" value="RNF5/RNF185-like"/>
</dbReference>
<evidence type="ECO:0000256" key="10">
    <source>
        <dbReference type="SAM" id="MobiDB-lite"/>
    </source>
</evidence>
<dbReference type="InterPro" id="IPR013083">
    <property type="entry name" value="Znf_RING/FYVE/PHD"/>
</dbReference>
<keyword evidence="5 8" id="KW-0863">Zinc-finger</keyword>
<dbReference type="Gene3D" id="3.30.40.10">
    <property type="entry name" value="Zinc/RING finger domain, C3HC4 (zinc finger)"/>
    <property type="match status" value="1"/>
</dbReference>
<keyword evidence="13" id="KW-1185">Reference proteome</keyword>
<dbReference type="OMA" id="HHESNFF"/>
<reference evidence="12 13" key="1">
    <citation type="journal article" date="2009" name="Nature">
        <title>The Sorghum bicolor genome and the diversification of grasses.</title>
        <authorList>
            <person name="Paterson A.H."/>
            <person name="Bowers J.E."/>
            <person name="Bruggmann R."/>
            <person name="Dubchak I."/>
            <person name="Grimwood J."/>
            <person name="Gundlach H."/>
            <person name="Haberer G."/>
            <person name="Hellsten U."/>
            <person name="Mitros T."/>
            <person name="Poliakov A."/>
            <person name="Schmutz J."/>
            <person name="Spannagl M."/>
            <person name="Tang H."/>
            <person name="Wang X."/>
            <person name="Wicker T."/>
            <person name="Bharti A.K."/>
            <person name="Chapman J."/>
            <person name="Feltus F.A."/>
            <person name="Gowik U."/>
            <person name="Grigoriev I.V."/>
            <person name="Lyons E."/>
            <person name="Maher C.A."/>
            <person name="Martis M."/>
            <person name="Narechania A."/>
            <person name="Otillar R.P."/>
            <person name="Penning B.W."/>
            <person name="Salamov A.A."/>
            <person name="Wang Y."/>
            <person name="Zhang L."/>
            <person name="Carpita N.C."/>
            <person name="Freeling M."/>
            <person name="Gingle A.R."/>
            <person name="Hash C.T."/>
            <person name="Keller B."/>
            <person name="Klein P."/>
            <person name="Kresovich S."/>
            <person name="McCann M.C."/>
            <person name="Ming R."/>
            <person name="Peterson D.G."/>
            <person name="Mehboob-ur-Rahman"/>
            <person name="Ware D."/>
            <person name="Westhoff P."/>
            <person name="Mayer K.F."/>
            <person name="Messing J."/>
            <person name="Rokhsar D.S."/>
        </authorList>
    </citation>
    <scope>NUCLEOTIDE SEQUENCE [LARGE SCALE GENOMIC DNA]</scope>
    <source>
        <strain evidence="13">cv. BTx623</strain>
    </source>
</reference>
<dbReference type="SUPFAM" id="SSF57850">
    <property type="entry name" value="RING/U-box"/>
    <property type="match status" value="1"/>
</dbReference>
<protein>
    <recommendedName>
        <fullName evidence="9">E3 ubiquitin-protein ligase RMA</fullName>
        <ecNumber evidence="9">2.3.2.27</ecNumber>
    </recommendedName>
    <alternativeName>
        <fullName evidence="9">Protein RING membrane-anchor</fullName>
    </alternativeName>
    <alternativeName>
        <fullName evidence="9">RING-type E3 ubiquitin transferase RMA</fullName>
    </alternativeName>
</protein>
<evidence type="ECO:0000256" key="5">
    <source>
        <dbReference type="ARBA" id="ARBA00022771"/>
    </source>
</evidence>
<evidence type="ECO:0000313" key="13">
    <source>
        <dbReference type="Proteomes" id="UP000000768"/>
    </source>
</evidence>
<dbReference type="Gramene" id="OQU82951">
    <property type="protein sequence ID" value="OQU82951"/>
    <property type="gene ID" value="SORBI_3005G051050"/>
</dbReference>
<keyword evidence="9" id="KW-0256">Endoplasmic reticulum</keyword>
<keyword evidence="3 9" id="KW-0808">Transferase</keyword>
<evidence type="ECO:0000256" key="6">
    <source>
        <dbReference type="ARBA" id="ARBA00022786"/>
    </source>
</evidence>
<comment type="function">
    <text evidence="9">E3 ubiquitin-protein ligase.</text>
</comment>
<dbReference type="AlphaFoldDB" id="A0A1Z5RHD4"/>
<dbReference type="SMART" id="SM00184">
    <property type="entry name" value="RING"/>
    <property type="match status" value="1"/>
</dbReference>
<organism evidence="12 13">
    <name type="scientific">Sorghum bicolor</name>
    <name type="common">Sorghum</name>
    <name type="synonym">Sorghum vulgare</name>
    <dbReference type="NCBI Taxonomy" id="4558"/>
    <lineage>
        <taxon>Eukaryota</taxon>
        <taxon>Viridiplantae</taxon>
        <taxon>Streptophyta</taxon>
        <taxon>Embryophyta</taxon>
        <taxon>Tracheophyta</taxon>
        <taxon>Spermatophyta</taxon>
        <taxon>Magnoliopsida</taxon>
        <taxon>Liliopsida</taxon>
        <taxon>Poales</taxon>
        <taxon>Poaceae</taxon>
        <taxon>PACMAD clade</taxon>
        <taxon>Panicoideae</taxon>
        <taxon>Andropogonodae</taxon>
        <taxon>Andropogoneae</taxon>
        <taxon>Sorghinae</taxon>
        <taxon>Sorghum</taxon>
    </lineage>
</organism>
<comment type="domain">
    <text evidence="9">The RING-type zinc finger domain is responsible for E3 ligase activity.</text>
</comment>